<comment type="similarity">
    <text evidence="5">Belongs to the TMTC family.</text>
</comment>
<evidence type="ECO:0000256" key="1">
    <source>
        <dbReference type="ARBA" id="ARBA00003582"/>
    </source>
</evidence>
<feature type="transmembrane region" description="Helical" evidence="17">
    <location>
        <begin position="107"/>
        <end position="125"/>
    </location>
</feature>
<dbReference type="PANTHER" id="PTHR44227:SF3">
    <property type="entry name" value="PROTEIN O-MANNOSYL-TRANSFERASE TMTC4"/>
    <property type="match status" value="1"/>
</dbReference>
<evidence type="ECO:0000256" key="11">
    <source>
        <dbReference type="ARBA" id="ARBA00022824"/>
    </source>
</evidence>
<keyword evidence="11" id="KW-0256">Endoplasmic reticulum</keyword>
<dbReference type="PROSITE" id="PS50005">
    <property type="entry name" value="TPR"/>
    <property type="match status" value="4"/>
</dbReference>
<evidence type="ECO:0000256" key="8">
    <source>
        <dbReference type="ARBA" id="ARBA00022692"/>
    </source>
</evidence>
<dbReference type="InterPro" id="IPR013618">
    <property type="entry name" value="TMTC_DUF1736"/>
</dbReference>
<evidence type="ECO:0000256" key="3">
    <source>
        <dbReference type="ARBA" id="ARBA00004240"/>
    </source>
</evidence>
<dbReference type="SUPFAM" id="SSF48452">
    <property type="entry name" value="TPR-like"/>
    <property type="match status" value="2"/>
</dbReference>
<evidence type="ECO:0000313" key="19">
    <source>
        <dbReference type="Proteomes" id="UP000829291"/>
    </source>
</evidence>
<evidence type="ECO:0000256" key="9">
    <source>
        <dbReference type="ARBA" id="ARBA00022737"/>
    </source>
</evidence>
<feature type="transmembrane region" description="Helical" evidence="17">
    <location>
        <begin position="245"/>
        <end position="268"/>
    </location>
</feature>
<feature type="transmembrane region" description="Helical" evidence="17">
    <location>
        <begin position="334"/>
        <end position="354"/>
    </location>
</feature>
<keyword evidence="10 16" id="KW-0802">TPR repeat</keyword>
<feature type="repeat" description="TPR" evidence="16">
    <location>
        <begin position="566"/>
        <end position="599"/>
    </location>
</feature>
<feature type="transmembrane region" description="Helical" evidence="17">
    <location>
        <begin position="366"/>
        <end position="384"/>
    </location>
</feature>
<feature type="transmembrane region" description="Helical" evidence="17">
    <location>
        <begin position="153"/>
        <end position="172"/>
    </location>
</feature>
<accession>A0ABM3G7C6</accession>
<comment type="catalytic activity">
    <reaction evidence="15">
        <text>a di-trans,poly-cis-dolichyl beta-D-mannosyl phosphate + L-seryl-[protein] = 3-O-(alpha-D-mannosyl)-L-seryl-[protein] + a di-trans,poly-cis-dolichyl phosphate + H(+)</text>
        <dbReference type="Rhea" id="RHEA:17377"/>
        <dbReference type="Rhea" id="RHEA-COMP:9863"/>
        <dbReference type="Rhea" id="RHEA-COMP:13546"/>
        <dbReference type="Rhea" id="RHEA-COMP:19498"/>
        <dbReference type="Rhea" id="RHEA-COMP:19501"/>
        <dbReference type="ChEBI" id="CHEBI:15378"/>
        <dbReference type="ChEBI" id="CHEBI:29999"/>
        <dbReference type="ChEBI" id="CHEBI:57683"/>
        <dbReference type="ChEBI" id="CHEBI:58211"/>
        <dbReference type="ChEBI" id="CHEBI:137321"/>
        <dbReference type="EC" id="2.4.1.109"/>
    </reaction>
</comment>
<keyword evidence="19" id="KW-1185">Reference proteome</keyword>
<dbReference type="GeneID" id="107227045"/>
<feature type="repeat" description="TPR" evidence="16">
    <location>
        <begin position="679"/>
        <end position="712"/>
    </location>
</feature>
<feature type="transmembrane region" description="Helical" evidence="17">
    <location>
        <begin position="184"/>
        <end position="200"/>
    </location>
</feature>
<dbReference type="Pfam" id="PF08409">
    <property type="entry name" value="TMTC_DUF1736"/>
    <property type="match status" value="1"/>
</dbReference>
<feature type="transmembrane region" description="Helical" evidence="17">
    <location>
        <begin position="206"/>
        <end position="224"/>
    </location>
</feature>
<proteinExistence type="inferred from homology"/>
<comment type="subcellular location">
    <subcellularLocation>
        <location evidence="3">Endoplasmic reticulum</location>
    </subcellularLocation>
    <subcellularLocation>
        <location evidence="2">Membrane</location>
        <topology evidence="2">Multi-pass membrane protein</topology>
    </subcellularLocation>
</comment>
<keyword evidence="9" id="KW-0677">Repeat</keyword>
<evidence type="ECO:0000256" key="10">
    <source>
        <dbReference type="ARBA" id="ARBA00022803"/>
    </source>
</evidence>
<comment type="pathway">
    <text evidence="4">Protein modification; protein glycosylation.</text>
</comment>
<evidence type="ECO:0000256" key="14">
    <source>
        <dbReference type="ARBA" id="ARBA00045085"/>
    </source>
</evidence>
<gene>
    <name evidence="20" type="primary">LOC107227045</name>
</gene>
<dbReference type="Pfam" id="PF13424">
    <property type="entry name" value="TPR_12"/>
    <property type="match status" value="1"/>
</dbReference>
<dbReference type="Pfam" id="PF13374">
    <property type="entry name" value="TPR_10"/>
    <property type="match status" value="1"/>
</dbReference>
<evidence type="ECO:0000256" key="16">
    <source>
        <dbReference type="PROSITE-ProRule" id="PRU00339"/>
    </source>
</evidence>
<evidence type="ECO:0000256" key="15">
    <source>
        <dbReference type="ARBA" id="ARBA00045102"/>
    </source>
</evidence>
<organism evidence="19 20">
    <name type="scientific">Neodiprion lecontei</name>
    <name type="common">Redheaded pine sawfly</name>
    <dbReference type="NCBI Taxonomy" id="441921"/>
    <lineage>
        <taxon>Eukaryota</taxon>
        <taxon>Metazoa</taxon>
        <taxon>Ecdysozoa</taxon>
        <taxon>Arthropoda</taxon>
        <taxon>Hexapoda</taxon>
        <taxon>Insecta</taxon>
        <taxon>Pterygota</taxon>
        <taxon>Neoptera</taxon>
        <taxon>Endopterygota</taxon>
        <taxon>Hymenoptera</taxon>
        <taxon>Tenthredinoidea</taxon>
        <taxon>Diprionidae</taxon>
        <taxon>Diprioninae</taxon>
        <taxon>Neodiprion</taxon>
    </lineage>
</organism>
<evidence type="ECO:0000259" key="18">
    <source>
        <dbReference type="Pfam" id="PF08409"/>
    </source>
</evidence>
<protein>
    <recommendedName>
        <fullName evidence="6">dolichyl-phosphate-mannose--protein mannosyltransferase</fullName>
        <ecNumber evidence="6">2.4.1.109</ecNumber>
    </recommendedName>
</protein>
<keyword evidence="7" id="KW-0808">Transferase</keyword>
<dbReference type="EC" id="2.4.1.109" evidence="6"/>
<evidence type="ECO:0000256" key="2">
    <source>
        <dbReference type="ARBA" id="ARBA00004141"/>
    </source>
</evidence>
<comment type="function">
    <text evidence="1">Transfers mannosyl residues to the hydroxyl group of serine or threonine residues.</text>
</comment>
<keyword evidence="12 17" id="KW-1133">Transmembrane helix</keyword>
<reference evidence="20" key="1">
    <citation type="submission" date="2025-08" db="UniProtKB">
        <authorList>
            <consortium name="RefSeq"/>
        </authorList>
    </citation>
    <scope>IDENTIFICATION</scope>
    <source>
        <tissue evidence="20">Thorax and Abdomen</tissue>
    </source>
</reference>
<dbReference type="RefSeq" id="XP_046596179.1">
    <property type="nucleotide sequence ID" value="XM_046740223.1"/>
</dbReference>
<dbReference type="PROSITE" id="PS50293">
    <property type="entry name" value="TPR_REGION"/>
    <property type="match status" value="1"/>
</dbReference>
<evidence type="ECO:0000256" key="7">
    <source>
        <dbReference type="ARBA" id="ARBA00022679"/>
    </source>
</evidence>
<evidence type="ECO:0000256" key="13">
    <source>
        <dbReference type="ARBA" id="ARBA00023136"/>
    </source>
</evidence>
<keyword evidence="13 17" id="KW-0472">Membrane</keyword>
<evidence type="ECO:0000256" key="12">
    <source>
        <dbReference type="ARBA" id="ARBA00022989"/>
    </source>
</evidence>
<evidence type="ECO:0000256" key="5">
    <source>
        <dbReference type="ARBA" id="ARBA00007882"/>
    </source>
</evidence>
<dbReference type="Pfam" id="PF13414">
    <property type="entry name" value="TPR_11"/>
    <property type="match status" value="1"/>
</dbReference>
<dbReference type="InterPro" id="IPR011990">
    <property type="entry name" value="TPR-like_helical_dom_sf"/>
</dbReference>
<keyword evidence="8 17" id="KW-0812">Transmembrane</keyword>
<feature type="transmembrane region" description="Helical" evidence="17">
    <location>
        <begin position="425"/>
        <end position="441"/>
    </location>
</feature>
<feature type="transmembrane region" description="Helical" evidence="17">
    <location>
        <begin position="396"/>
        <end position="413"/>
    </location>
</feature>
<feature type="repeat" description="TPR" evidence="16">
    <location>
        <begin position="498"/>
        <end position="531"/>
    </location>
</feature>
<dbReference type="PANTHER" id="PTHR44227">
    <property type="match status" value="1"/>
</dbReference>
<sequence>MTKQKKDLKGFQDISLPTAIILVIAASLCFANSYDGEFVFDDSEAIVTNEDVKDAPMYKIFENDFWGTKLSHKQSHKSYRPLTILTFRLHYLVRGYLDPRDFHTVNVILHILVSVLTLFLYNILLGESSGNVAFYAAMLFAVHPVHAEAVAGIVGRADMLCALFMWISILLYRKSIFVAGSFTKWMNMTLSMLCIMMSMLCKETGITAIGICCVYDLVVVNKLLPIDMVRCLRQMCSDETKESLAVNYGALVGRIKTLSIAGFFLLLLRFSIMGFSPPRFQLVDNPASFVEPLPMRVLNFNYIYSLNAWLLLCPEWLSFDWAMGCVPLIHGLDVRILAVLALWIVLGSFCYYVSSEKHSGQLSPTIMGLALLMIPFLPATNLFFKVGFVLAERTLYIPSAGFCLLFAIGFQRLIEQCNGCSRTLLSLYFVLLAVFFARSWIRSAEWKTEKTLFRSALNVCPLNAKVHYNVAKNAADKGDSAHAEIEYNEALRLHPEYAQAMNNLGNLLKDRQRYYEAEKLLKRAVEIQSDFAAAWMNYGIVLAALKKPEESEKSYLTALSHRSKYPDCYYNLGVLYLEQRQYDKALMAWENATRQKPNHKRAWTNMILLLDDLDYIFFQYSTYSGYGDKALSVGNKALKYLPEEASIYFNIGNILGKAGKFEEAEKQFNHAISRDSSNPNFYTNLGVLYHRWNKHRKAERMYTKALGINPNLQSARDNLKKLRIG</sequence>
<dbReference type="SMART" id="SM00028">
    <property type="entry name" value="TPR"/>
    <property type="match status" value="6"/>
</dbReference>
<evidence type="ECO:0000313" key="20">
    <source>
        <dbReference type="RefSeq" id="XP_046596179.1"/>
    </source>
</evidence>
<dbReference type="InterPro" id="IPR052346">
    <property type="entry name" value="O-mannosyl-transferase_TMTC"/>
</dbReference>
<evidence type="ECO:0000256" key="4">
    <source>
        <dbReference type="ARBA" id="ARBA00004922"/>
    </source>
</evidence>
<evidence type="ECO:0000256" key="6">
    <source>
        <dbReference type="ARBA" id="ARBA00012839"/>
    </source>
</evidence>
<name>A0ABM3G7C6_NEOLC</name>
<dbReference type="Gene3D" id="1.25.40.10">
    <property type="entry name" value="Tetratricopeptide repeat domain"/>
    <property type="match status" value="1"/>
</dbReference>
<dbReference type="Proteomes" id="UP000829291">
    <property type="component" value="Chromosome 5"/>
</dbReference>
<comment type="catalytic activity">
    <reaction evidence="14">
        <text>a di-trans,poly-cis-dolichyl beta-D-mannosyl phosphate + L-threonyl-[protein] = 3-O-(alpha-D-mannosyl)-L-threonyl-[protein] + a di-trans,poly-cis-dolichyl phosphate + H(+)</text>
        <dbReference type="Rhea" id="RHEA:53396"/>
        <dbReference type="Rhea" id="RHEA-COMP:11060"/>
        <dbReference type="Rhea" id="RHEA-COMP:13547"/>
        <dbReference type="Rhea" id="RHEA-COMP:19498"/>
        <dbReference type="Rhea" id="RHEA-COMP:19501"/>
        <dbReference type="ChEBI" id="CHEBI:15378"/>
        <dbReference type="ChEBI" id="CHEBI:30013"/>
        <dbReference type="ChEBI" id="CHEBI:57683"/>
        <dbReference type="ChEBI" id="CHEBI:58211"/>
        <dbReference type="ChEBI" id="CHEBI:137323"/>
        <dbReference type="EC" id="2.4.1.109"/>
    </reaction>
</comment>
<evidence type="ECO:0000256" key="17">
    <source>
        <dbReference type="SAM" id="Phobius"/>
    </source>
</evidence>
<feature type="repeat" description="TPR" evidence="16">
    <location>
        <begin position="645"/>
        <end position="678"/>
    </location>
</feature>
<dbReference type="InterPro" id="IPR019734">
    <property type="entry name" value="TPR_rpt"/>
</dbReference>
<feature type="domain" description="DUF1736" evidence="18">
    <location>
        <begin position="275"/>
        <end position="346"/>
    </location>
</feature>